<accession>A0A9P7FY44</accession>
<proteinExistence type="predicted"/>
<keyword evidence="1" id="KW-0175">Coiled coil</keyword>
<dbReference type="AlphaFoldDB" id="A0A9P7FY44"/>
<evidence type="ECO:0008006" key="5">
    <source>
        <dbReference type="Google" id="ProtNLM"/>
    </source>
</evidence>
<evidence type="ECO:0000313" key="3">
    <source>
        <dbReference type="EMBL" id="KAG5636957.1"/>
    </source>
</evidence>
<dbReference type="Proteomes" id="UP000717328">
    <property type="component" value="Unassembled WGS sequence"/>
</dbReference>
<keyword evidence="4" id="KW-1185">Reference proteome</keyword>
<name>A0A9P7FY44_9AGAR</name>
<sequence length="273" mass="31295">MGGISTRNFVMFRKLCGEESLKNVVIVTNMWGEVTREVGESREAELMREDLFFKPVLAKGAQIVRHDHTLGSCQRIIGYFLKKNPLSLRIQREIVDEGKGIAQTAAGAELQRELVAQAQRHKKELEDLRLAMQEAIRMQDAQTRKELEKESKLLSRRLDRVQEDARKLASDYNKERAEFARRMTELREAYEREQERATAAYQQQIQELQNRLAPNSSTSDAEKDEILKELQLLKKRQRRGDMADIFVMILKGIVTVAVAVATGGLVIPQLPFN</sequence>
<feature type="transmembrane region" description="Helical" evidence="2">
    <location>
        <begin position="245"/>
        <end position="267"/>
    </location>
</feature>
<keyword evidence="2" id="KW-0472">Membrane</keyword>
<protein>
    <recommendedName>
        <fullName evidence="5">AIG1-type G domain-containing protein</fullName>
    </recommendedName>
</protein>
<organism evidence="3 4">
    <name type="scientific">Sphagnurus paluster</name>
    <dbReference type="NCBI Taxonomy" id="117069"/>
    <lineage>
        <taxon>Eukaryota</taxon>
        <taxon>Fungi</taxon>
        <taxon>Dikarya</taxon>
        <taxon>Basidiomycota</taxon>
        <taxon>Agaricomycotina</taxon>
        <taxon>Agaricomycetes</taxon>
        <taxon>Agaricomycetidae</taxon>
        <taxon>Agaricales</taxon>
        <taxon>Tricholomatineae</taxon>
        <taxon>Lyophyllaceae</taxon>
        <taxon>Sphagnurus</taxon>
    </lineage>
</organism>
<comment type="caution">
    <text evidence="3">The sequence shown here is derived from an EMBL/GenBank/DDBJ whole genome shotgun (WGS) entry which is preliminary data.</text>
</comment>
<reference evidence="3" key="1">
    <citation type="submission" date="2021-02" db="EMBL/GenBank/DDBJ databases">
        <authorList>
            <person name="Nieuwenhuis M."/>
            <person name="Van De Peppel L.J.J."/>
        </authorList>
    </citation>
    <scope>NUCLEOTIDE SEQUENCE</scope>
    <source>
        <strain evidence="3">D49</strain>
    </source>
</reference>
<evidence type="ECO:0000313" key="4">
    <source>
        <dbReference type="Proteomes" id="UP000717328"/>
    </source>
</evidence>
<evidence type="ECO:0000256" key="2">
    <source>
        <dbReference type="SAM" id="Phobius"/>
    </source>
</evidence>
<keyword evidence="2" id="KW-1133">Transmembrane helix</keyword>
<evidence type="ECO:0000256" key="1">
    <source>
        <dbReference type="SAM" id="Coils"/>
    </source>
</evidence>
<gene>
    <name evidence="3" type="ORF">H0H81_006305</name>
</gene>
<keyword evidence="2" id="KW-0812">Transmembrane</keyword>
<dbReference type="OrthoDB" id="8954335at2759"/>
<feature type="coiled-coil region" evidence="1">
    <location>
        <begin position="108"/>
        <end position="211"/>
    </location>
</feature>
<reference evidence="3" key="2">
    <citation type="submission" date="2021-10" db="EMBL/GenBank/DDBJ databases">
        <title>Phylogenomics reveals ancestral predisposition of the termite-cultivated fungus Termitomyces towards a domesticated lifestyle.</title>
        <authorList>
            <person name="Auxier B."/>
            <person name="Grum-Grzhimaylo A."/>
            <person name="Cardenas M.E."/>
            <person name="Lodge J.D."/>
            <person name="Laessoe T."/>
            <person name="Pedersen O."/>
            <person name="Smith M.E."/>
            <person name="Kuyper T.W."/>
            <person name="Franco-Molano E.A."/>
            <person name="Baroni T.J."/>
            <person name="Aanen D.K."/>
        </authorList>
    </citation>
    <scope>NUCLEOTIDE SEQUENCE</scope>
    <source>
        <strain evidence="3">D49</strain>
    </source>
</reference>
<dbReference type="EMBL" id="JABCKI010005875">
    <property type="protein sequence ID" value="KAG5636957.1"/>
    <property type="molecule type" value="Genomic_DNA"/>
</dbReference>